<reference evidence="1" key="1">
    <citation type="submission" date="2020-11" db="EMBL/GenBank/DDBJ databases">
        <authorList>
            <person name="Tran Van P."/>
        </authorList>
    </citation>
    <scope>NUCLEOTIDE SEQUENCE</scope>
</reference>
<dbReference type="InterPro" id="IPR005615">
    <property type="entry name" value="Glutathione_synthase"/>
</dbReference>
<organism evidence="1">
    <name type="scientific">Timema shepardi</name>
    <name type="common">Walking stick</name>
    <dbReference type="NCBI Taxonomy" id="629360"/>
    <lineage>
        <taxon>Eukaryota</taxon>
        <taxon>Metazoa</taxon>
        <taxon>Ecdysozoa</taxon>
        <taxon>Arthropoda</taxon>
        <taxon>Hexapoda</taxon>
        <taxon>Insecta</taxon>
        <taxon>Pterygota</taxon>
        <taxon>Neoptera</taxon>
        <taxon>Polyneoptera</taxon>
        <taxon>Phasmatodea</taxon>
        <taxon>Timematodea</taxon>
        <taxon>Timematoidea</taxon>
        <taxon>Timematidae</taxon>
        <taxon>Timema</taxon>
    </lineage>
</organism>
<dbReference type="Pfam" id="PF03917">
    <property type="entry name" value="GSH_synth_ATP"/>
    <property type="match status" value="1"/>
</dbReference>
<evidence type="ECO:0008006" key="2">
    <source>
        <dbReference type="Google" id="ProtNLM"/>
    </source>
</evidence>
<dbReference type="EMBL" id="OC010832">
    <property type="protein sequence ID" value="CAD7267912.1"/>
    <property type="molecule type" value="Genomic_DNA"/>
</dbReference>
<dbReference type="GO" id="GO:0043295">
    <property type="term" value="F:glutathione binding"/>
    <property type="evidence" value="ECO:0007669"/>
    <property type="project" value="TreeGrafter"/>
</dbReference>
<dbReference type="PANTHER" id="PTHR11130:SF0">
    <property type="entry name" value="GLUTATHIONE SYNTHETASE"/>
    <property type="match status" value="1"/>
</dbReference>
<dbReference type="GO" id="GO:0005829">
    <property type="term" value="C:cytosol"/>
    <property type="evidence" value="ECO:0007669"/>
    <property type="project" value="TreeGrafter"/>
</dbReference>
<dbReference type="GO" id="GO:0005524">
    <property type="term" value="F:ATP binding"/>
    <property type="evidence" value="ECO:0007669"/>
    <property type="project" value="InterPro"/>
</dbReference>
<proteinExistence type="predicted"/>
<protein>
    <recommendedName>
        <fullName evidence="2">Glutathione synthetase</fullName>
    </recommendedName>
</protein>
<dbReference type="SUPFAM" id="SSF56059">
    <property type="entry name" value="Glutathione synthetase ATP-binding domain-like"/>
    <property type="match status" value="1"/>
</dbReference>
<dbReference type="AlphaFoldDB" id="A0A7R9G5M1"/>
<dbReference type="GO" id="GO:0004363">
    <property type="term" value="F:glutathione synthase activity"/>
    <property type="evidence" value="ECO:0007669"/>
    <property type="project" value="InterPro"/>
</dbReference>
<accession>A0A7R9G5M1</accession>
<dbReference type="Gene3D" id="3.30.470.20">
    <property type="entry name" value="ATP-grasp fold, B domain"/>
    <property type="match status" value="1"/>
</dbReference>
<gene>
    <name evidence="1" type="ORF">TSIB3V08_LOCUS11914</name>
</gene>
<evidence type="ECO:0000313" key="1">
    <source>
        <dbReference type="EMBL" id="CAD7267912.1"/>
    </source>
</evidence>
<dbReference type="PANTHER" id="PTHR11130">
    <property type="entry name" value="GLUTATHIONE SYNTHETASE"/>
    <property type="match status" value="1"/>
</dbReference>
<name>A0A7R9G5M1_TIMSH</name>
<sequence>MFKRNLETEVSLARVCELITVSVSNPTRVIIHILPLSPPNTTTFSSIHHNFLIVNFAKSWFLFQQTFQLGLFRSDYFADSAANFGIKQVEFNTIASSFGGIATNISQYNRYVLQELGHEDKVKNLPTNGALQGICEALAEAWTIYADPR</sequence>